<sequence length="352" mass="37451">MINFSSISKTVFVALFIWAFSPIGVFAQSLTGNYTIGPSGDYVSFTGAVNALNTNGVSGPVVFNIADGVYNEQLVIGVITGASITNTITFQSLNSDPELVQLSYEASSSAGNYVVSLEGASHLIFKDLKIKATGTTYARTVRGQLTLNNLLFQACIFESPQANSTSTDRGNVIITASTSSGIRFINNKIIGGSTGIFYQGTNGSGGTRALGFVFEQNQVLIQFYRGIQISNLFEAQVTDNRVTLLASSYVFSDGVFLDEVEGASRFTGNRIEGANQYGLYMTSCTAISGSPGLVANNHIHSKAGSYSVYFASNQYQGFYHNNVNTTGGASAFYYSGSGTAGNKVQNNIFKSN</sequence>
<accession>A0A1I1C6G5</accession>
<feature type="non-terminal residue" evidence="1">
    <location>
        <position position="352"/>
    </location>
</feature>
<evidence type="ECO:0008006" key="3">
    <source>
        <dbReference type="Google" id="ProtNLM"/>
    </source>
</evidence>
<proteinExistence type="predicted"/>
<dbReference type="Gene3D" id="2.160.20.10">
    <property type="entry name" value="Single-stranded right-handed beta-helix, Pectin lyase-like"/>
    <property type="match status" value="1"/>
</dbReference>
<dbReference type="STRING" id="237018.SAMN04489723_1211"/>
<dbReference type="EMBL" id="FOKK01000021">
    <property type="protein sequence ID" value="SFB56478.1"/>
    <property type="molecule type" value="Genomic_DNA"/>
</dbReference>
<protein>
    <recommendedName>
        <fullName evidence="3">Right handed beta helix region</fullName>
    </recommendedName>
</protein>
<organism evidence="1 2">
    <name type="scientific">Algoriphagus aquimarinus</name>
    <dbReference type="NCBI Taxonomy" id="237018"/>
    <lineage>
        <taxon>Bacteria</taxon>
        <taxon>Pseudomonadati</taxon>
        <taxon>Bacteroidota</taxon>
        <taxon>Cytophagia</taxon>
        <taxon>Cytophagales</taxon>
        <taxon>Cyclobacteriaceae</taxon>
        <taxon>Algoriphagus</taxon>
    </lineage>
</organism>
<dbReference type="AlphaFoldDB" id="A0A1I1C6G5"/>
<dbReference type="RefSeq" id="WP_139229145.1">
    <property type="nucleotide sequence ID" value="NZ_FOKK01000021.1"/>
</dbReference>
<evidence type="ECO:0000313" key="1">
    <source>
        <dbReference type="EMBL" id="SFB56478.1"/>
    </source>
</evidence>
<evidence type="ECO:0000313" key="2">
    <source>
        <dbReference type="Proteomes" id="UP000198790"/>
    </source>
</evidence>
<name>A0A1I1C6G5_9BACT</name>
<dbReference type="SUPFAM" id="SSF51126">
    <property type="entry name" value="Pectin lyase-like"/>
    <property type="match status" value="1"/>
</dbReference>
<dbReference type="Proteomes" id="UP000198790">
    <property type="component" value="Unassembled WGS sequence"/>
</dbReference>
<dbReference type="InterPro" id="IPR011050">
    <property type="entry name" value="Pectin_lyase_fold/virulence"/>
</dbReference>
<keyword evidence="2" id="KW-1185">Reference proteome</keyword>
<reference evidence="1 2" key="1">
    <citation type="submission" date="2016-10" db="EMBL/GenBank/DDBJ databases">
        <authorList>
            <person name="de Groot N.N."/>
        </authorList>
    </citation>
    <scope>NUCLEOTIDE SEQUENCE [LARGE SCALE GENOMIC DNA]</scope>
    <source>
        <strain evidence="1 2">DSM 23399</strain>
    </source>
</reference>
<dbReference type="OrthoDB" id="1465457at2"/>
<gene>
    <name evidence="1" type="ORF">SAMN04489723_1211</name>
</gene>
<dbReference type="InterPro" id="IPR012334">
    <property type="entry name" value="Pectin_lyas_fold"/>
</dbReference>